<dbReference type="GO" id="GO:0003700">
    <property type="term" value="F:DNA-binding transcription factor activity"/>
    <property type="evidence" value="ECO:0007669"/>
    <property type="project" value="InterPro"/>
</dbReference>
<feature type="domain" description="HTH marR-type" evidence="1">
    <location>
        <begin position="18"/>
        <end position="152"/>
    </location>
</feature>
<dbReference type="InterPro" id="IPR036390">
    <property type="entry name" value="WH_DNA-bd_sf"/>
</dbReference>
<dbReference type="PANTHER" id="PTHR33164">
    <property type="entry name" value="TRANSCRIPTIONAL REGULATOR, MARR FAMILY"/>
    <property type="match status" value="1"/>
</dbReference>
<dbReference type="PROSITE" id="PS50995">
    <property type="entry name" value="HTH_MARR_2"/>
    <property type="match status" value="1"/>
</dbReference>
<dbReference type="SUPFAM" id="SSF46785">
    <property type="entry name" value="Winged helix' DNA-binding domain"/>
    <property type="match status" value="1"/>
</dbReference>
<evidence type="ECO:0000259" key="1">
    <source>
        <dbReference type="PROSITE" id="PS50995"/>
    </source>
</evidence>
<dbReference type="GO" id="GO:0003677">
    <property type="term" value="F:DNA binding"/>
    <property type="evidence" value="ECO:0007669"/>
    <property type="project" value="UniProtKB-KW"/>
</dbReference>
<dbReference type="Pfam" id="PF12802">
    <property type="entry name" value="MarR_2"/>
    <property type="match status" value="1"/>
</dbReference>
<dbReference type="InterPro" id="IPR036388">
    <property type="entry name" value="WH-like_DNA-bd_sf"/>
</dbReference>
<proteinExistence type="predicted"/>
<dbReference type="Gene3D" id="1.10.10.10">
    <property type="entry name" value="Winged helix-like DNA-binding domain superfamily/Winged helix DNA-binding domain"/>
    <property type="match status" value="1"/>
</dbReference>
<name>A0A316C6P0_PSESE</name>
<organism evidence="2 3">
    <name type="scientific">Pseudaminobacter salicylatoxidans</name>
    <dbReference type="NCBI Taxonomy" id="93369"/>
    <lineage>
        <taxon>Bacteria</taxon>
        <taxon>Pseudomonadati</taxon>
        <taxon>Pseudomonadota</taxon>
        <taxon>Alphaproteobacteria</taxon>
        <taxon>Hyphomicrobiales</taxon>
        <taxon>Phyllobacteriaceae</taxon>
        <taxon>Pseudaminobacter</taxon>
    </lineage>
</organism>
<dbReference type="OrthoDB" id="7063965at2"/>
<protein>
    <submittedName>
        <fullName evidence="2">DNA-binding MarR family transcriptional regulator</fullName>
    </submittedName>
</protein>
<evidence type="ECO:0000313" key="3">
    <source>
        <dbReference type="Proteomes" id="UP000245396"/>
    </source>
</evidence>
<keyword evidence="3" id="KW-1185">Reference proteome</keyword>
<comment type="caution">
    <text evidence="2">The sequence shown here is derived from an EMBL/GenBank/DDBJ whole genome shotgun (WGS) entry which is preliminary data.</text>
</comment>
<dbReference type="SMART" id="SM00347">
    <property type="entry name" value="HTH_MARR"/>
    <property type="match status" value="1"/>
</dbReference>
<gene>
    <name evidence="2" type="ORF">C7441_10321</name>
</gene>
<dbReference type="InterPro" id="IPR000835">
    <property type="entry name" value="HTH_MarR-typ"/>
</dbReference>
<dbReference type="EMBL" id="QGGG01000003">
    <property type="protein sequence ID" value="PWJ85168.1"/>
    <property type="molecule type" value="Genomic_DNA"/>
</dbReference>
<accession>A0A316C6P0</accession>
<evidence type="ECO:0000313" key="2">
    <source>
        <dbReference type="EMBL" id="PWJ85168.1"/>
    </source>
</evidence>
<dbReference type="AlphaFoldDB" id="A0A316C6P0"/>
<dbReference type="PANTHER" id="PTHR33164:SF57">
    <property type="entry name" value="MARR-FAMILY TRANSCRIPTIONAL REGULATOR"/>
    <property type="match status" value="1"/>
</dbReference>
<keyword evidence="2" id="KW-0238">DNA-binding</keyword>
<dbReference type="Proteomes" id="UP000245396">
    <property type="component" value="Unassembled WGS sequence"/>
</dbReference>
<dbReference type="InterPro" id="IPR039422">
    <property type="entry name" value="MarR/SlyA-like"/>
</dbReference>
<dbReference type="STRING" id="1192868.GCA_000304395_00796"/>
<dbReference type="PRINTS" id="PR00598">
    <property type="entry name" value="HTHMARR"/>
</dbReference>
<dbReference type="RefSeq" id="WP_109611953.1">
    <property type="nucleotide sequence ID" value="NZ_QGGG01000003.1"/>
</dbReference>
<dbReference type="GO" id="GO:0006950">
    <property type="term" value="P:response to stress"/>
    <property type="evidence" value="ECO:0007669"/>
    <property type="project" value="TreeGrafter"/>
</dbReference>
<sequence length="164" mass="18423">MSVRLPDELMASGPVRPRVRVWLKLLKITKIVEQIVRENLRAEFDTTLPRFDVLAALDRFEEGLKMSELSAALRVSNGNVTGIIERLVSDGMVLRVPVEGDKRATLVRLTRKGQEEFAKMATAHARWVSEILADLAPEDCEQVIGILDVVGRTHKQTERVGDHD</sequence>
<reference evidence="2 3" key="1">
    <citation type="submission" date="2018-05" db="EMBL/GenBank/DDBJ databases">
        <title>Genomic Encyclopedia of Type Strains, Phase IV (KMG-IV): sequencing the most valuable type-strain genomes for metagenomic binning, comparative biology and taxonomic classification.</title>
        <authorList>
            <person name="Goeker M."/>
        </authorList>
    </citation>
    <scope>NUCLEOTIDE SEQUENCE [LARGE SCALE GENOMIC DNA]</scope>
    <source>
        <strain evidence="2 3">DSM 6986</strain>
    </source>
</reference>